<evidence type="ECO:0000259" key="2">
    <source>
        <dbReference type="Pfam" id="PF08614"/>
    </source>
</evidence>
<evidence type="ECO:0000313" key="3">
    <source>
        <dbReference type="EnsemblMetazoa" id="GMOY007376-PA"/>
    </source>
</evidence>
<dbReference type="GO" id="GO:0000421">
    <property type="term" value="C:autophagosome membrane"/>
    <property type="evidence" value="ECO:0007669"/>
    <property type="project" value="TreeGrafter"/>
</dbReference>
<evidence type="ECO:0000256" key="1">
    <source>
        <dbReference type="SAM" id="Coils"/>
    </source>
</evidence>
<dbReference type="CDD" id="cd22887">
    <property type="entry name" value="Atg16_CCD"/>
    <property type="match status" value="1"/>
</dbReference>
<keyword evidence="4" id="KW-1185">Reference proteome</keyword>
<dbReference type="InterPro" id="IPR045160">
    <property type="entry name" value="ATG16"/>
</dbReference>
<dbReference type="InterPro" id="IPR013923">
    <property type="entry name" value="Autophagy-rel_prot_16_dom"/>
</dbReference>
<dbReference type="Proteomes" id="UP000092444">
    <property type="component" value="Unassembled WGS sequence"/>
</dbReference>
<feature type="coiled-coil region" evidence="1">
    <location>
        <begin position="136"/>
        <end position="198"/>
    </location>
</feature>
<dbReference type="PhylomeDB" id="A0A1B0G250"/>
<reference evidence="3" key="1">
    <citation type="submission" date="2020-05" db="UniProtKB">
        <authorList>
            <consortium name="EnsemblMetazoa"/>
        </authorList>
    </citation>
    <scope>IDENTIFICATION</scope>
    <source>
        <strain evidence="3">Yale</strain>
    </source>
</reference>
<evidence type="ECO:0000313" key="4">
    <source>
        <dbReference type="Proteomes" id="UP000092444"/>
    </source>
</evidence>
<dbReference type="EnsemblMetazoa" id="GMOY007376-RA">
    <property type="protein sequence ID" value="GMOY007376-PA"/>
    <property type="gene ID" value="GMOY007376"/>
</dbReference>
<dbReference type="VEuPathDB" id="VectorBase:GMOY007376"/>
<dbReference type="Pfam" id="PF08614">
    <property type="entry name" value="ATG16"/>
    <property type="match status" value="1"/>
</dbReference>
<name>A0A1B0G250_GLOMM</name>
<sequence>MANDDQEWRLSLMRRLGERDRREVTPFKEIILQNNRLLDNVTQLKADNLKISVENEQLRAAFATGGKGNGKDSNAAQIAIAALEKKLLAQQEELTDLHKRKGENSQMIVDLNLKVEKQQLIIKEKESCLAEQKTANNILKAEVQMLKSSLEELKKLNNTLLDEHTALQLAFSALEDKLRGVQEENRCLLERLMRYKSKDADKLNEENESFLR</sequence>
<dbReference type="STRING" id="37546.A0A1B0G250"/>
<dbReference type="PANTHER" id="PTHR19878:SF8">
    <property type="entry name" value="AUTOPHAGY-RELATED 16, ISOFORM F"/>
    <property type="match status" value="1"/>
</dbReference>
<organism evidence="3 4">
    <name type="scientific">Glossina morsitans morsitans</name>
    <name type="common">Savannah tsetse fly</name>
    <dbReference type="NCBI Taxonomy" id="37546"/>
    <lineage>
        <taxon>Eukaryota</taxon>
        <taxon>Metazoa</taxon>
        <taxon>Ecdysozoa</taxon>
        <taxon>Arthropoda</taxon>
        <taxon>Hexapoda</taxon>
        <taxon>Insecta</taxon>
        <taxon>Pterygota</taxon>
        <taxon>Neoptera</taxon>
        <taxon>Endopterygota</taxon>
        <taxon>Diptera</taxon>
        <taxon>Brachycera</taxon>
        <taxon>Muscomorpha</taxon>
        <taxon>Hippoboscoidea</taxon>
        <taxon>Glossinidae</taxon>
        <taxon>Glossina</taxon>
    </lineage>
</organism>
<dbReference type="GO" id="GO:0000045">
    <property type="term" value="P:autophagosome assembly"/>
    <property type="evidence" value="ECO:0007669"/>
    <property type="project" value="InterPro"/>
</dbReference>
<dbReference type="EMBL" id="CCAG010001832">
    <property type="status" value="NOT_ANNOTATED_CDS"/>
    <property type="molecule type" value="Genomic_DNA"/>
</dbReference>
<proteinExistence type="predicted"/>
<dbReference type="AlphaFoldDB" id="A0A1B0G250"/>
<feature type="domain" description="Autophagy-related protein 16" evidence="2">
    <location>
        <begin position="12"/>
        <end position="204"/>
    </location>
</feature>
<accession>A0A1B0G250</accession>
<dbReference type="GO" id="GO:0034045">
    <property type="term" value="C:phagophore assembly site membrane"/>
    <property type="evidence" value="ECO:0007669"/>
    <property type="project" value="TreeGrafter"/>
</dbReference>
<dbReference type="PANTHER" id="PTHR19878">
    <property type="entry name" value="AUTOPHAGY PROTEIN 16-LIKE"/>
    <property type="match status" value="1"/>
</dbReference>
<dbReference type="GO" id="GO:0034274">
    <property type="term" value="C:Atg12-Atg5-Atg16 complex"/>
    <property type="evidence" value="ECO:0007669"/>
    <property type="project" value="TreeGrafter"/>
</dbReference>
<feature type="coiled-coil region" evidence="1">
    <location>
        <begin position="73"/>
        <end position="100"/>
    </location>
</feature>
<protein>
    <recommendedName>
        <fullName evidence="2">Autophagy-related protein 16 domain-containing protein</fullName>
    </recommendedName>
</protein>
<keyword evidence="1" id="KW-0175">Coiled coil</keyword>
<dbReference type="GO" id="GO:0043495">
    <property type="term" value="F:protein-membrane adaptor activity"/>
    <property type="evidence" value="ECO:0007669"/>
    <property type="project" value="TreeGrafter"/>
</dbReference>